<evidence type="ECO:0000313" key="2">
    <source>
        <dbReference type="EMBL" id="PFG38315.1"/>
    </source>
</evidence>
<reference evidence="2 3" key="1">
    <citation type="submission" date="2017-10" db="EMBL/GenBank/DDBJ databases">
        <title>Sequencing the genomes of 1000 actinobacteria strains.</title>
        <authorList>
            <person name="Klenk H.-P."/>
        </authorList>
    </citation>
    <scope>NUCLEOTIDE SEQUENCE [LARGE SCALE GENOMIC DNA]</scope>
    <source>
        <strain evidence="2 3">DSM 21838</strain>
    </source>
</reference>
<dbReference type="OrthoDB" id="9810154at2"/>
<sequence>MARTLVLLRHAKAEPEADLGDARRPLATKGRKQATALGPRLAEVTGTVDVALVSSALRTTETFKLVSQQLRVRTHEVRDELYEAGPRQVLAMLQELDAETATVLVVGHEPTMSHLAFLLHDTQDDLARQVSLGIPTAAACVIEVPTAWAELDRSTAHLTQLVRLAD</sequence>
<dbReference type="Proteomes" id="UP000222106">
    <property type="component" value="Unassembled WGS sequence"/>
</dbReference>
<proteinExistence type="predicted"/>
<dbReference type="PANTHER" id="PTHR20935">
    <property type="entry name" value="PHOSPHOGLYCERATE MUTASE-RELATED"/>
    <property type="match status" value="1"/>
</dbReference>
<dbReference type="InterPro" id="IPR029033">
    <property type="entry name" value="His_PPase_superfam"/>
</dbReference>
<dbReference type="PANTHER" id="PTHR20935:SF1">
    <property type="entry name" value="SLL1549 PROTEIN"/>
    <property type="match status" value="1"/>
</dbReference>
<accession>A0A2A9EJ85</accession>
<organism evidence="2 3">
    <name type="scientific">Georgenia soli</name>
    <dbReference type="NCBI Taxonomy" id="638953"/>
    <lineage>
        <taxon>Bacteria</taxon>
        <taxon>Bacillati</taxon>
        <taxon>Actinomycetota</taxon>
        <taxon>Actinomycetes</taxon>
        <taxon>Micrococcales</taxon>
        <taxon>Bogoriellaceae</taxon>
        <taxon>Georgenia</taxon>
    </lineage>
</organism>
<gene>
    <name evidence="2" type="ORF">ATJ97_0789</name>
</gene>
<dbReference type="AlphaFoldDB" id="A0A2A9EJ85"/>
<dbReference type="SUPFAM" id="SSF53254">
    <property type="entry name" value="Phosphoglycerate mutase-like"/>
    <property type="match status" value="1"/>
</dbReference>
<dbReference type="InterPro" id="IPR013078">
    <property type="entry name" value="His_Pase_superF_clade-1"/>
</dbReference>
<comment type="caution">
    <text evidence="2">The sequence shown here is derived from an EMBL/GenBank/DDBJ whole genome shotgun (WGS) entry which is preliminary data.</text>
</comment>
<evidence type="ECO:0000256" key="1">
    <source>
        <dbReference type="ARBA" id="ARBA00022801"/>
    </source>
</evidence>
<evidence type="ECO:0000313" key="3">
    <source>
        <dbReference type="Proteomes" id="UP000222106"/>
    </source>
</evidence>
<dbReference type="EMBL" id="PDJI01000004">
    <property type="protein sequence ID" value="PFG38315.1"/>
    <property type="molecule type" value="Genomic_DNA"/>
</dbReference>
<keyword evidence="1" id="KW-0378">Hydrolase</keyword>
<keyword evidence="3" id="KW-1185">Reference proteome</keyword>
<dbReference type="RefSeq" id="WP_098482611.1">
    <property type="nucleotide sequence ID" value="NZ_PDJI01000004.1"/>
</dbReference>
<dbReference type="SMART" id="SM00855">
    <property type="entry name" value="PGAM"/>
    <property type="match status" value="1"/>
</dbReference>
<dbReference type="InterPro" id="IPR051021">
    <property type="entry name" value="Mito_Ser/Thr_phosphatase"/>
</dbReference>
<dbReference type="CDD" id="cd07067">
    <property type="entry name" value="HP_PGM_like"/>
    <property type="match status" value="1"/>
</dbReference>
<dbReference type="Gene3D" id="3.40.50.1240">
    <property type="entry name" value="Phosphoglycerate mutase-like"/>
    <property type="match status" value="1"/>
</dbReference>
<dbReference type="Pfam" id="PF00300">
    <property type="entry name" value="His_Phos_1"/>
    <property type="match status" value="1"/>
</dbReference>
<name>A0A2A9EJ85_9MICO</name>
<protein>
    <submittedName>
        <fullName evidence="2">Phosphohistidine phosphatase</fullName>
    </submittedName>
</protein>
<dbReference type="GO" id="GO:0016787">
    <property type="term" value="F:hydrolase activity"/>
    <property type="evidence" value="ECO:0007669"/>
    <property type="project" value="UniProtKB-KW"/>
</dbReference>